<reference evidence="4 5" key="1">
    <citation type="journal article" date="2020" name="Nat. Commun.">
        <title>Genome of Tripterygium wilfordii and identification of cytochrome P450 involved in triptolide biosynthesis.</title>
        <authorList>
            <person name="Tu L."/>
            <person name="Su P."/>
            <person name="Zhang Z."/>
            <person name="Gao L."/>
            <person name="Wang J."/>
            <person name="Hu T."/>
            <person name="Zhou J."/>
            <person name="Zhang Y."/>
            <person name="Zhao Y."/>
            <person name="Liu Y."/>
            <person name="Song Y."/>
            <person name="Tong Y."/>
            <person name="Lu Y."/>
            <person name="Yang J."/>
            <person name="Xu C."/>
            <person name="Jia M."/>
            <person name="Peters R.J."/>
            <person name="Huang L."/>
            <person name="Gao W."/>
        </authorList>
    </citation>
    <scope>NUCLEOTIDE SEQUENCE [LARGE SCALE GENOMIC DNA]</scope>
    <source>
        <strain evidence="5">cv. XIE 37</strain>
        <tissue evidence="4">Leaf</tissue>
    </source>
</reference>
<dbReference type="GO" id="GO:0006355">
    <property type="term" value="P:regulation of DNA-templated transcription"/>
    <property type="evidence" value="ECO:0007669"/>
    <property type="project" value="InterPro"/>
</dbReference>
<comment type="caution">
    <text evidence="4">The sequence shown here is derived from an EMBL/GenBank/DDBJ whole genome shotgun (WGS) entry which is preliminary data.</text>
</comment>
<evidence type="ECO:0000259" key="3">
    <source>
        <dbReference type="PROSITE" id="PS50157"/>
    </source>
</evidence>
<keyword evidence="1" id="KW-0862">Zinc</keyword>
<dbReference type="Pfam" id="PF13912">
    <property type="entry name" value="zf-C2H2_6"/>
    <property type="match status" value="2"/>
</dbReference>
<dbReference type="Proteomes" id="UP000593562">
    <property type="component" value="Unassembled WGS sequence"/>
</dbReference>
<feature type="domain" description="C2H2-type" evidence="3">
    <location>
        <begin position="174"/>
        <end position="201"/>
    </location>
</feature>
<dbReference type="PANTHER" id="PTHR46326:SF2">
    <property type="entry name" value="ZINC FINGER PROTEIN ZAT1-RELATED"/>
    <property type="match status" value="1"/>
</dbReference>
<dbReference type="InParanoid" id="A0A7J7CND2"/>
<evidence type="ECO:0000256" key="1">
    <source>
        <dbReference type="PROSITE-ProRule" id="PRU00042"/>
    </source>
</evidence>
<dbReference type="InterPro" id="IPR013087">
    <property type="entry name" value="Znf_C2H2_type"/>
</dbReference>
<proteinExistence type="predicted"/>
<evidence type="ECO:0000313" key="5">
    <source>
        <dbReference type="Proteomes" id="UP000593562"/>
    </source>
</evidence>
<dbReference type="EMBL" id="JAAARO010000015">
    <property type="protein sequence ID" value="KAF5735583.1"/>
    <property type="molecule type" value="Genomic_DNA"/>
</dbReference>
<accession>A0A7J7CND2</accession>
<dbReference type="GO" id="GO:0008270">
    <property type="term" value="F:zinc ion binding"/>
    <property type="evidence" value="ECO:0007669"/>
    <property type="project" value="UniProtKB-KW"/>
</dbReference>
<keyword evidence="1" id="KW-0863">Zinc-finger</keyword>
<feature type="region of interest" description="Disordered" evidence="2">
    <location>
        <begin position="190"/>
        <end position="248"/>
    </location>
</feature>
<dbReference type="InterPro" id="IPR044303">
    <property type="entry name" value="ZAT1/4/9"/>
</dbReference>
<dbReference type="SMART" id="SM00355">
    <property type="entry name" value="ZnF_C2H2"/>
    <property type="match status" value="2"/>
</dbReference>
<keyword evidence="1" id="KW-0479">Metal-binding</keyword>
<feature type="compositionally biased region" description="Basic and acidic residues" evidence="2">
    <location>
        <begin position="238"/>
        <end position="248"/>
    </location>
</feature>
<keyword evidence="5" id="KW-1185">Reference proteome</keyword>
<dbReference type="InterPro" id="IPR036236">
    <property type="entry name" value="Znf_C2H2_sf"/>
</dbReference>
<sequence>MKKQRVEKSDPNLYDESEFASCEAEVEKEIHDGIKCSSSTVESSDQLMEDVDLNVTGLESMKLGKNSCSKIQCLSPDSEVLDDSAKRGEFQCNYCDKRFRSHQALGGHQTHHRRPKSTVALEVDNCSGNGHDDCVPEPYVNAKLTELEGIDNSMEQEMDGVIVMNNGSVDNKVHKCPICFKEFASGQALGGHKRAHSAKNSRTSEEQIAQKKQDLSDMSSMLDLNMSAMLQEEASDNVGKETTSRMSP</sequence>
<feature type="compositionally biased region" description="Low complexity" evidence="2">
    <location>
        <begin position="216"/>
        <end position="230"/>
    </location>
</feature>
<dbReference type="PROSITE" id="PS00028">
    <property type="entry name" value="ZINC_FINGER_C2H2_1"/>
    <property type="match status" value="2"/>
</dbReference>
<feature type="compositionally biased region" description="Basic and acidic residues" evidence="2">
    <location>
        <begin position="202"/>
        <end position="215"/>
    </location>
</feature>
<dbReference type="Gene3D" id="3.30.160.60">
    <property type="entry name" value="Classic Zinc Finger"/>
    <property type="match status" value="2"/>
</dbReference>
<gene>
    <name evidence="4" type="ORF">HS088_TW15G01092</name>
</gene>
<evidence type="ECO:0000256" key="2">
    <source>
        <dbReference type="SAM" id="MobiDB-lite"/>
    </source>
</evidence>
<dbReference type="AlphaFoldDB" id="A0A7J7CND2"/>
<evidence type="ECO:0000313" key="4">
    <source>
        <dbReference type="EMBL" id="KAF5735583.1"/>
    </source>
</evidence>
<organism evidence="4 5">
    <name type="scientific">Tripterygium wilfordii</name>
    <name type="common">Thunder God vine</name>
    <dbReference type="NCBI Taxonomy" id="458696"/>
    <lineage>
        <taxon>Eukaryota</taxon>
        <taxon>Viridiplantae</taxon>
        <taxon>Streptophyta</taxon>
        <taxon>Embryophyta</taxon>
        <taxon>Tracheophyta</taxon>
        <taxon>Spermatophyta</taxon>
        <taxon>Magnoliopsida</taxon>
        <taxon>eudicotyledons</taxon>
        <taxon>Gunneridae</taxon>
        <taxon>Pentapetalae</taxon>
        <taxon>rosids</taxon>
        <taxon>fabids</taxon>
        <taxon>Celastrales</taxon>
        <taxon>Celastraceae</taxon>
        <taxon>Tripterygium</taxon>
    </lineage>
</organism>
<feature type="domain" description="C2H2-type" evidence="3">
    <location>
        <begin position="90"/>
        <end position="117"/>
    </location>
</feature>
<dbReference type="SUPFAM" id="SSF57667">
    <property type="entry name" value="beta-beta-alpha zinc fingers"/>
    <property type="match status" value="1"/>
</dbReference>
<dbReference type="PANTHER" id="PTHR46326">
    <property type="entry name" value="ZINC FINGER PROTEIN ZAT1-RELATED"/>
    <property type="match status" value="1"/>
</dbReference>
<dbReference type="PROSITE" id="PS50157">
    <property type="entry name" value="ZINC_FINGER_C2H2_2"/>
    <property type="match status" value="2"/>
</dbReference>
<protein>
    <submittedName>
        <fullName evidence="4">Putative zinc finger protein</fullName>
    </submittedName>
</protein>
<name>A0A7J7CND2_TRIWF</name>